<dbReference type="SMART" id="SM00382">
    <property type="entry name" value="AAA"/>
    <property type="match status" value="1"/>
</dbReference>
<evidence type="ECO:0000256" key="4">
    <source>
        <dbReference type="ARBA" id="ARBA00022967"/>
    </source>
</evidence>
<dbReference type="PANTHER" id="PTHR42794">
    <property type="entry name" value="HEMIN IMPORT ATP-BINDING PROTEIN HMUV"/>
    <property type="match status" value="1"/>
</dbReference>
<accession>A0A382RFE6</accession>
<dbReference type="PROSITE" id="PS00211">
    <property type="entry name" value="ABC_TRANSPORTER_1"/>
    <property type="match status" value="1"/>
</dbReference>
<dbReference type="AlphaFoldDB" id="A0A382RFE6"/>
<dbReference type="PANTHER" id="PTHR42794:SF1">
    <property type="entry name" value="HEMIN IMPORT ATP-BINDING PROTEIN HMUV"/>
    <property type="match status" value="1"/>
</dbReference>
<dbReference type="EMBL" id="UINC01121342">
    <property type="protein sequence ID" value="SVC96439.1"/>
    <property type="molecule type" value="Genomic_DNA"/>
</dbReference>
<keyword evidence="4" id="KW-1278">Translocase</keyword>
<dbReference type="CDD" id="cd03214">
    <property type="entry name" value="ABC_Iron-Siderophores_B12_Hemin"/>
    <property type="match status" value="1"/>
</dbReference>
<dbReference type="InterPro" id="IPR017871">
    <property type="entry name" value="ABC_transporter-like_CS"/>
</dbReference>
<protein>
    <recommendedName>
        <fullName evidence="5">ABC transporter domain-containing protein</fullName>
    </recommendedName>
</protein>
<sequence length="236" mass="25906">MNLQLSQVSYRIGEKCLLRDVSFQIGPGKLLVVLGPNGAGKSTLLHLAAGDYQPAEGEIRQFGHDPFNLPRSERATRIGVLPQSSRLDFPFKVREVVHFGRSPFVTSQKEDKRVVAEVLLAMALDRIAERDYLTLSGGEKQRVQIARVLAQIWSVSQGACLFLDEPLTSLDLAHQLMLMRLLKTLATGGHCICVVLHDLNLAMRYGDLIALLNGSGELAEFGEPPAVLTPQVIQAI</sequence>
<gene>
    <name evidence="6" type="ORF">METZ01_LOCUS349293</name>
</gene>
<dbReference type="GO" id="GO:0016887">
    <property type="term" value="F:ATP hydrolysis activity"/>
    <property type="evidence" value="ECO:0007669"/>
    <property type="project" value="InterPro"/>
</dbReference>
<dbReference type="NCBIfam" id="NF010068">
    <property type="entry name" value="PRK13548.1"/>
    <property type="match status" value="1"/>
</dbReference>
<dbReference type="GO" id="GO:0005524">
    <property type="term" value="F:ATP binding"/>
    <property type="evidence" value="ECO:0007669"/>
    <property type="project" value="UniProtKB-KW"/>
</dbReference>
<feature type="non-terminal residue" evidence="6">
    <location>
        <position position="236"/>
    </location>
</feature>
<dbReference type="InterPro" id="IPR003593">
    <property type="entry name" value="AAA+_ATPase"/>
</dbReference>
<dbReference type="PROSITE" id="PS50893">
    <property type="entry name" value="ABC_TRANSPORTER_2"/>
    <property type="match status" value="1"/>
</dbReference>
<keyword evidence="3" id="KW-0067">ATP-binding</keyword>
<evidence type="ECO:0000259" key="5">
    <source>
        <dbReference type="PROSITE" id="PS50893"/>
    </source>
</evidence>
<feature type="domain" description="ABC transporter" evidence="5">
    <location>
        <begin position="3"/>
        <end position="234"/>
    </location>
</feature>
<name>A0A382RFE6_9ZZZZ</name>
<dbReference type="InterPro" id="IPR003439">
    <property type="entry name" value="ABC_transporter-like_ATP-bd"/>
</dbReference>
<keyword evidence="1" id="KW-0813">Transport</keyword>
<evidence type="ECO:0000313" key="6">
    <source>
        <dbReference type="EMBL" id="SVC96439.1"/>
    </source>
</evidence>
<reference evidence="6" key="1">
    <citation type="submission" date="2018-05" db="EMBL/GenBank/DDBJ databases">
        <authorList>
            <person name="Lanie J.A."/>
            <person name="Ng W.-L."/>
            <person name="Kazmierczak K.M."/>
            <person name="Andrzejewski T.M."/>
            <person name="Davidsen T.M."/>
            <person name="Wayne K.J."/>
            <person name="Tettelin H."/>
            <person name="Glass J.I."/>
            <person name="Rusch D."/>
            <person name="Podicherti R."/>
            <person name="Tsui H.-C.T."/>
            <person name="Winkler M.E."/>
        </authorList>
    </citation>
    <scope>NUCLEOTIDE SEQUENCE</scope>
</reference>
<dbReference type="Gene3D" id="3.40.50.300">
    <property type="entry name" value="P-loop containing nucleotide triphosphate hydrolases"/>
    <property type="match status" value="1"/>
</dbReference>
<dbReference type="SUPFAM" id="SSF52540">
    <property type="entry name" value="P-loop containing nucleoside triphosphate hydrolases"/>
    <property type="match status" value="1"/>
</dbReference>
<keyword evidence="2" id="KW-0547">Nucleotide-binding</keyword>
<evidence type="ECO:0000256" key="2">
    <source>
        <dbReference type="ARBA" id="ARBA00022741"/>
    </source>
</evidence>
<evidence type="ECO:0000256" key="1">
    <source>
        <dbReference type="ARBA" id="ARBA00022448"/>
    </source>
</evidence>
<dbReference type="Pfam" id="PF00005">
    <property type="entry name" value="ABC_tran"/>
    <property type="match status" value="1"/>
</dbReference>
<organism evidence="6">
    <name type="scientific">marine metagenome</name>
    <dbReference type="NCBI Taxonomy" id="408172"/>
    <lineage>
        <taxon>unclassified sequences</taxon>
        <taxon>metagenomes</taxon>
        <taxon>ecological metagenomes</taxon>
    </lineage>
</organism>
<dbReference type="InterPro" id="IPR027417">
    <property type="entry name" value="P-loop_NTPase"/>
</dbReference>
<evidence type="ECO:0000256" key="3">
    <source>
        <dbReference type="ARBA" id="ARBA00022840"/>
    </source>
</evidence>
<proteinExistence type="predicted"/>